<dbReference type="NCBIfam" id="NF001452">
    <property type="entry name" value="PRK00311.1"/>
    <property type="match status" value="1"/>
</dbReference>
<dbReference type="UniPathway" id="UPA00028">
    <property type="reaction ID" value="UER00003"/>
</dbReference>
<evidence type="ECO:0000256" key="10">
    <source>
        <dbReference type="PIRSR" id="PIRSR000388-3"/>
    </source>
</evidence>
<dbReference type="GO" id="GO:0032259">
    <property type="term" value="P:methylation"/>
    <property type="evidence" value="ECO:0007669"/>
    <property type="project" value="UniProtKB-KW"/>
</dbReference>
<evidence type="ECO:0000256" key="6">
    <source>
        <dbReference type="ARBA" id="ARBA00056497"/>
    </source>
</evidence>
<keyword evidence="12" id="KW-1185">Reference proteome</keyword>
<comment type="similarity">
    <text evidence="2 7">Belongs to the PanB family.</text>
</comment>
<organism evidence="11 12">
    <name type="scientific">Desulfamplus magnetovallimortis</name>
    <dbReference type="NCBI Taxonomy" id="1246637"/>
    <lineage>
        <taxon>Bacteria</taxon>
        <taxon>Pseudomonadati</taxon>
        <taxon>Thermodesulfobacteriota</taxon>
        <taxon>Desulfobacteria</taxon>
        <taxon>Desulfobacterales</taxon>
        <taxon>Desulfobacteraceae</taxon>
        <taxon>Desulfamplus</taxon>
    </lineage>
</organism>
<dbReference type="InterPro" id="IPR040442">
    <property type="entry name" value="Pyrv_kinase-like_dom_sf"/>
</dbReference>
<dbReference type="PANTHER" id="PTHR20881">
    <property type="entry name" value="3-METHYL-2-OXOBUTANOATE HYDROXYMETHYLTRANSFERASE"/>
    <property type="match status" value="1"/>
</dbReference>
<evidence type="ECO:0000256" key="4">
    <source>
        <dbReference type="ARBA" id="ARBA00022655"/>
    </source>
</evidence>
<feature type="binding site" evidence="7 9">
    <location>
        <position position="113"/>
    </location>
    <ligand>
        <name>3-methyl-2-oxobutanoate</name>
        <dbReference type="ChEBI" id="CHEBI:11851"/>
    </ligand>
</feature>
<evidence type="ECO:0000256" key="1">
    <source>
        <dbReference type="ARBA" id="ARBA00005033"/>
    </source>
</evidence>
<comment type="catalytic activity">
    <reaction evidence="7">
        <text>(6R)-5,10-methylene-5,6,7,8-tetrahydrofolate + 3-methyl-2-oxobutanoate + H2O = 2-dehydropantoate + (6S)-5,6,7,8-tetrahydrofolate</text>
        <dbReference type="Rhea" id="RHEA:11824"/>
        <dbReference type="ChEBI" id="CHEBI:11561"/>
        <dbReference type="ChEBI" id="CHEBI:11851"/>
        <dbReference type="ChEBI" id="CHEBI:15377"/>
        <dbReference type="ChEBI" id="CHEBI:15636"/>
        <dbReference type="ChEBI" id="CHEBI:57453"/>
        <dbReference type="EC" id="2.1.2.11"/>
    </reaction>
</comment>
<keyword evidence="4 7" id="KW-0566">Pantothenate biosynthesis</keyword>
<dbReference type="Pfam" id="PF02548">
    <property type="entry name" value="Pantoate_transf"/>
    <property type="match status" value="1"/>
</dbReference>
<keyword evidence="7 10" id="KW-0479">Metal-binding</keyword>
<feature type="binding site" evidence="7 10">
    <location>
        <position position="44"/>
    </location>
    <ligand>
        <name>Mg(2+)</name>
        <dbReference type="ChEBI" id="CHEBI:18420"/>
    </ligand>
</feature>
<keyword evidence="11" id="KW-0489">Methyltransferase</keyword>
<evidence type="ECO:0000256" key="7">
    <source>
        <dbReference type="HAMAP-Rule" id="MF_00156"/>
    </source>
</evidence>
<dbReference type="InterPro" id="IPR003700">
    <property type="entry name" value="Pantoate_hydroxy_MeTrfase"/>
</dbReference>
<dbReference type="Proteomes" id="UP000191931">
    <property type="component" value="Unassembled WGS sequence"/>
</dbReference>
<comment type="cofactor">
    <cofactor evidence="7 10">
        <name>Mg(2+)</name>
        <dbReference type="ChEBI" id="CHEBI:18420"/>
    </cofactor>
    <text evidence="7 10">Binds 1 Mg(2+) ion per subunit.</text>
</comment>
<evidence type="ECO:0000256" key="3">
    <source>
        <dbReference type="ARBA" id="ARBA00011424"/>
    </source>
</evidence>
<dbReference type="PANTHER" id="PTHR20881:SF0">
    <property type="entry name" value="3-METHYL-2-OXOBUTANOATE HYDROXYMETHYLTRANSFERASE"/>
    <property type="match status" value="1"/>
</dbReference>
<comment type="function">
    <text evidence="6 7">Catalyzes the reversible reaction in which hydroxymethyl group from 5,10-methylenetetrahydrofolate is transferred onto alpha-ketoisovalerate to form ketopantoate.</text>
</comment>
<dbReference type="GO" id="GO:0008168">
    <property type="term" value="F:methyltransferase activity"/>
    <property type="evidence" value="ECO:0007669"/>
    <property type="project" value="UniProtKB-KW"/>
</dbReference>
<feature type="binding site" evidence="7 9">
    <location>
        <position position="83"/>
    </location>
    <ligand>
        <name>3-methyl-2-oxobutanoate</name>
        <dbReference type="ChEBI" id="CHEBI:11851"/>
    </ligand>
</feature>
<dbReference type="SUPFAM" id="SSF51621">
    <property type="entry name" value="Phosphoenolpyruvate/pyruvate domain"/>
    <property type="match status" value="1"/>
</dbReference>
<proteinExistence type="inferred from homology"/>
<dbReference type="AlphaFoldDB" id="A0A1W1HKN1"/>
<evidence type="ECO:0000313" key="11">
    <source>
        <dbReference type="EMBL" id="SLM33013.1"/>
    </source>
</evidence>
<evidence type="ECO:0000256" key="9">
    <source>
        <dbReference type="PIRSR" id="PIRSR000388-2"/>
    </source>
</evidence>
<evidence type="ECO:0000256" key="2">
    <source>
        <dbReference type="ARBA" id="ARBA00008676"/>
    </source>
</evidence>
<dbReference type="GO" id="GO:0000287">
    <property type="term" value="F:magnesium ion binding"/>
    <property type="evidence" value="ECO:0007669"/>
    <property type="project" value="TreeGrafter"/>
</dbReference>
<accession>A0A1W1HKN1</accession>
<dbReference type="PIRSF" id="PIRSF000388">
    <property type="entry name" value="Pantoate_hydroxy_MeTrfase"/>
    <property type="match status" value="1"/>
</dbReference>
<dbReference type="GO" id="GO:0005737">
    <property type="term" value="C:cytoplasm"/>
    <property type="evidence" value="ECO:0007669"/>
    <property type="project" value="UniProtKB-SubCell"/>
</dbReference>
<dbReference type="Gene3D" id="3.20.20.60">
    <property type="entry name" value="Phosphoenolpyruvate-binding domains"/>
    <property type="match status" value="1"/>
</dbReference>
<protein>
    <recommendedName>
        <fullName evidence="7">3-methyl-2-oxobutanoate hydroxymethyltransferase</fullName>
        <ecNumber evidence="7">2.1.2.11</ecNumber>
    </recommendedName>
    <alternativeName>
        <fullName evidence="7">Ketopantoate hydroxymethyltransferase</fullName>
        <shortName evidence="7">KPHMT</shortName>
    </alternativeName>
</protein>
<keyword evidence="7" id="KW-0963">Cytoplasm</keyword>
<dbReference type="EMBL" id="FWEV01000331">
    <property type="protein sequence ID" value="SLM33013.1"/>
    <property type="molecule type" value="Genomic_DNA"/>
</dbReference>
<dbReference type="InterPro" id="IPR015813">
    <property type="entry name" value="Pyrv/PenolPyrv_kinase-like_dom"/>
</dbReference>
<gene>
    <name evidence="7 11" type="primary">panB</name>
    <name evidence="11" type="ORF">MTBBW1_850001</name>
</gene>
<feature type="binding site" evidence="7 10">
    <location>
        <position position="83"/>
    </location>
    <ligand>
        <name>Mg(2+)</name>
        <dbReference type="ChEBI" id="CHEBI:18420"/>
    </ligand>
</feature>
<feature type="binding site" evidence="7 10">
    <location>
        <position position="115"/>
    </location>
    <ligand>
        <name>Mg(2+)</name>
        <dbReference type="ChEBI" id="CHEBI:18420"/>
    </ligand>
</feature>
<comment type="subcellular location">
    <subcellularLocation>
        <location evidence="7">Cytoplasm</location>
    </subcellularLocation>
</comment>
<dbReference type="RefSeq" id="WP_222424035.1">
    <property type="nucleotide sequence ID" value="NZ_LT828544.1"/>
</dbReference>
<sequence>MKHTVKTIQKMRNENQPITMLTAYDFPTAKKINDAGIDMILVGDSCAMVVHGHPDTLTATMDMMLLHCGTVARACDRTMVVADMPFGSFQYGVEETMRNAARFVTEARVDAVKFEATHNHIAKTKAIVEMGIAVVGHVGLHPQAVGALGGLKVQGKDMDSARKVVSEALALQEAGVFAIIFEAVPAKLSAYVTKKLDIPTISIGGGPGCSGQLLVTPDVLGLYDNFTPSFAKQYQKFGAIMLDTFKQYKEEVISGEFPGEAHSYKMSDEVLEAIEKEFG</sequence>
<comment type="subunit">
    <text evidence="3 7">Homodecamer; pentamer of dimers.</text>
</comment>
<dbReference type="FunFam" id="3.20.20.60:FF:000003">
    <property type="entry name" value="3-methyl-2-oxobutanoate hydroxymethyltransferase"/>
    <property type="match status" value="1"/>
</dbReference>
<feature type="active site" description="Proton acceptor" evidence="7 8">
    <location>
        <position position="182"/>
    </location>
</feature>
<dbReference type="CDD" id="cd06557">
    <property type="entry name" value="KPHMT-like"/>
    <property type="match status" value="1"/>
</dbReference>
<dbReference type="EC" id="2.1.2.11" evidence="7"/>
<dbReference type="GO" id="GO:0015940">
    <property type="term" value="P:pantothenate biosynthetic process"/>
    <property type="evidence" value="ECO:0007669"/>
    <property type="project" value="UniProtKB-UniRule"/>
</dbReference>
<feature type="binding site" evidence="7 9">
    <location>
        <begin position="44"/>
        <end position="45"/>
    </location>
    <ligand>
        <name>3-methyl-2-oxobutanoate</name>
        <dbReference type="ChEBI" id="CHEBI:11851"/>
    </ligand>
</feature>
<keyword evidence="7 10" id="KW-0460">Magnesium</keyword>
<evidence type="ECO:0000313" key="12">
    <source>
        <dbReference type="Proteomes" id="UP000191931"/>
    </source>
</evidence>
<name>A0A1W1HKN1_9BACT</name>
<evidence type="ECO:0000256" key="8">
    <source>
        <dbReference type="PIRSR" id="PIRSR000388-1"/>
    </source>
</evidence>
<dbReference type="GO" id="GO:0003864">
    <property type="term" value="F:3-methyl-2-oxobutanoate hydroxymethyltransferase activity"/>
    <property type="evidence" value="ECO:0007669"/>
    <property type="project" value="UniProtKB-UniRule"/>
</dbReference>
<dbReference type="STRING" id="1246637.MTBBW1_850001"/>
<dbReference type="HAMAP" id="MF_00156">
    <property type="entry name" value="PanB"/>
    <property type="match status" value="1"/>
</dbReference>
<evidence type="ECO:0000256" key="5">
    <source>
        <dbReference type="ARBA" id="ARBA00022679"/>
    </source>
</evidence>
<comment type="pathway">
    <text evidence="1 7">Cofactor biosynthesis; (R)-pantothenate biosynthesis; (R)-pantoate from 3-methyl-2-oxobutanoate: step 1/2.</text>
</comment>
<keyword evidence="5 7" id="KW-0808">Transferase</keyword>
<dbReference type="NCBIfam" id="TIGR00222">
    <property type="entry name" value="panB"/>
    <property type="match status" value="1"/>
</dbReference>
<reference evidence="11 12" key="1">
    <citation type="submission" date="2017-03" db="EMBL/GenBank/DDBJ databases">
        <authorList>
            <person name="Afonso C.L."/>
            <person name="Miller P.J."/>
            <person name="Scott M.A."/>
            <person name="Spackman E."/>
            <person name="Goraichik I."/>
            <person name="Dimitrov K.M."/>
            <person name="Suarez D.L."/>
            <person name="Swayne D.E."/>
        </authorList>
    </citation>
    <scope>NUCLEOTIDE SEQUENCE [LARGE SCALE GENOMIC DNA]</scope>
    <source>
        <strain evidence="11">PRJEB14757</strain>
    </source>
</reference>